<reference evidence="8 9" key="1">
    <citation type="journal article" date="2015" name="Genome Announc.">
        <title>Expanding the biotechnology potential of lactobacilli through comparative genomics of 213 strains and associated genera.</title>
        <authorList>
            <person name="Sun Z."/>
            <person name="Harris H.M."/>
            <person name="McCann A."/>
            <person name="Guo C."/>
            <person name="Argimon S."/>
            <person name="Zhang W."/>
            <person name="Yang X."/>
            <person name="Jeffery I.B."/>
            <person name="Cooney J.C."/>
            <person name="Kagawa T.F."/>
            <person name="Liu W."/>
            <person name="Song Y."/>
            <person name="Salvetti E."/>
            <person name="Wrobel A."/>
            <person name="Rasinkangas P."/>
            <person name="Parkhill J."/>
            <person name="Rea M.C."/>
            <person name="O'Sullivan O."/>
            <person name="Ritari J."/>
            <person name="Douillard F.P."/>
            <person name="Paul Ross R."/>
            <person name="Yang R."/>
            <person name="Briner A.E."/>
            <person name="Felis G.E."/>
            <person name="de Vos W.M."/>
            <person name="Barrangou R."/>
            <person name="Klaenhammer T.R."/>
            <person name="Caufield P.W."/>
            <person name="Cui Y."/>
            <person name="Zhang H."/>
            <person name="O'Toole P.W."/>
        </authorList>
    </citation>
    <scope>NUCLEOTIDE SEQUENCE [LARGE SCALE GENOMIC DNA]</scope>
    <source>
        <strain evidence="8 9">DSM 15945</strain>
    </source>
</reference>
<dbReference type="Proteomes" id="UP000051922">
    <property type="component" value="Unassembled WGS sequence"/>
</dbReference>
<keyword evidence="3 6" id="KW-0812">Transmembrane</keyword>
<comment type="caution">
    <text evidence="8">The sequence shown here is derived from an EMBL/GenBank/DDBJ whole genome shotgun (WGS) entry which is preliminary data.</text>
</comment>
<feature type="domain" description="Putative aromatic acid exporter C-terminal" evidence="7">
    <location>
        <begin position="146"/>
        <end position="320"/>
    </location>
</feature>
<feature type="transmembrane region" description="Helical" evidence="6">
    <location>
        <begin position="52"/>
        <end position="71"/>
    </location>
</feature>
<feature type="transmembrane region" description="Helical" evidence="6">
    <location>
        <begin position="121"/>
        <end position="141"/>
    </location>
</feature>
<evidence type="ECO:0000313" key="8">
    <source>
        <dbReference type="EMBL" id="KRL86519.1"/>
    </source>
</evidence>
<dbReference type="InterPro" id="IPR052984">
    <property type="entry name" value="UPF0421"/>
</dbReference>
<organism evidence="8 9">
    <name type="scientific">Lacticaseibacillus pantheris DSM 15945 = JCM 12539 = NBRC 106106</name>
    <dbReference type="NCBI Taxonomy" id="1423783"/>
    <lineage>
        <taxon>Bacteria</taxon>
        <taxon>Bacillati</taxon>
        <taxon>Bacillota</taxon>
        <taxon>Bacilli</taxon>
        <taxon>Lactobacillales</taxon>
        <taxon>Lactobacillaceae</taxon>
        <taxon>Lacticaseibacillus</taxon>
    </lineage>
</organism>
<dbReference type="PANTHER" id="PTHR40064">
    <property type="entry name" value="MEMBRANE PROTEIN-RELATED"/>
    <property type="match status" value="1"/>
</dbReference>
<feature type="transmembrane region" description="Helical" evidence="6">
    <location>
        <begin position="77"/>
        <end position="93"/>
    </location>
</feature>
<sequence>MRIGLRTVKTAVGAAVAMFIVQALGIANWWVAGVLTVLAVRGTTRVSFRLALHRIIAAIVAGAMASVFYLLVGFNPWAYGLCLLFFFPVMVALRMTEGIVEGAIVATVILTNGLVNRTQLTGLLIIVLVSSAVGVFLNLFMPNVDDKIQTHQTAVTSVMIAALQSMQEELGDGVDAQATDGNGSTAADRVWVQLAQAKEAIDHGRRWTFQHYDNQILAENDYYRAYFEMRNHQYELLRTMQTCLDEGNGQLEEREALHDIIAATAKLLGEETPSATLMTAVKKIKRNLLQNPLASSNDGLVMRNETLLFARSLGELLNTKRQFALVVNAQK</sequence>
<evidence type="ECO:0000256" key="5">
    <source>
        <dbReference type="ARBA" id="ARBA00023136"/>
    </source>
</evidence>
<dbReference type="GO" id="GO:0005886">
    <property type="term" value="C:plasma membrane"/>
    <property type="evidence" value="ECO:0007669"/>
    <property type="project" value="UniProtKB-SubCell"/>
</dbReference>
<evidence type="ECO:0000256" key="3">
    <source>
        <dbReference type="ARBA" id="ARBA00022692"/>
    </source>
</evidence>
<protein>
    <recommendedName>
        <fullName evidence="7">Putative aromatic acid exporter C-terminal domain-containing protein</fullName>
    </recommendedName>
</protein>
<evidence type="ECO:0000256" key="6">
    <source>
        <dbReference type="SAM" id="Phobius"/>
    </source>
</evidence>
<keyword evidence="4 6" id="KW-1133">Transmembrane helix</keyword>
<dbReference type="Pfam" id="PF11728">
    <property type="entry name" value="ArAE_1_C"/>
    <property type="match status" value="1"/>
</dbReference>
<dbReference type="PATRIC" id="fig|1423783.4.peg.796"/>
<evidence type="ECO:0000256" key="1">
    <source>
        <dbReference type="ARBA" id="ARBA00004651"/>
    </source>
</evidence>
<dbReference type="OrthoDB" id="357521at2"/>
<dbReference type="RefSeq" id="WP_056956550.1">
    <property type="nucleotide sequence ID" value="NZ_AZFJ01000044.1"/>
</dbReference>
<proteinExistence type="predicted"/>
<keyword evidence="9" id="KW-1185">Reference proteome</keyword>
<dbReference type="PANTHER" id="PTHR40064:SF1">
    <property type="entry name" value="MEMBRANE PROTEIN"/>
    <property type="match status" value="1"/>
</dbReference>
<dbReference type="Pfam" id="PF06081">
    <property type="entry name" value="ArAE_1"/>
    <property type="match status" value="1"/>
</dbReference>
<dbReference type="AlphaFoldDB" id="A0A0R1TZH2"/>
<dbReference type="InterPro" id="IPR021062">
    <property type="entry name" value="ArAE_1_C"/>
</dbReference>
<feature type="transmembrane region" description="Helical" evidence="6">
    <location>
        <begin position="98"/>
        <end position="115"/>
    </location>
</feature>
<evidence type="ECO:0000256" key="4">
    <source>
        <dbReference type="ARBA" id="ARBA00022989"/>
    </source>
</evidence>
<dbReference type="InterPro" id="IPR010343">
    <property type="entry name" value="ArAE_1"/>
</dbReference>
<keyword evidence="5 6" id="KW-0472">Membrane</keyword>
<dbReference type="Gene3D" id="1.20.120.940">
    <property type="entry name" value="Putative aromatic acid exporter, C-terminal domain"/>
    <property type="match status" value="1"/>
</dbReference>
<gene>
    <name evidence="8" type="ORF">FC50_GL000768</name>
</gene>
<comment type="subcellular location">
    <subcellularLocation>
        <location evidence="1">Cell membrane</location>
        <topology evidence="1">Multi-pass membrane protein</topology>
    </subcellularLocation>
</comment>
<feature type="transmembrane region" description="Helical" evidence="6">
    <location>
        <begin position="12"/>
        <end position="40"/>
    </location>
</feature>
<dbReference type="InterPro" id="IPR038323">
    <property type="entry name" value="ArAE_1_C_sf"/>
</dbReference>
<name>A0A0R1TZH2_9LACO</name>
<accession>A0A0R1TZH2</accession>
<evidence type="ECO:0000256" key="2">
    <source>
        <dbReference type="ARBA" id="ARBA00022475"/>
    </source>
</evidence>
<evidence type="ECO:0000313" key="9">
    <source>
        <dbReference type="Proteomes" id="UP000051922"/>
    </source>
</evidence>
<dbReference type="EMBL" id="AZFJ01000044">
    <property type="protein sequence ID" value="KRL86519.1"/>
    <property type="molecule type" value="Genomic_DNA"/>
</dbReference>
<keyword evidence="2" id="KW-1003">Cell membrane</keyword>
<evidence type="ECO:0000259" key="7">
    <source>
        <dbReference type="Pfam" id="PF11728"/>
    </source>
</evidence>
<dbReference type="STRING" id="1423783.FC50_GL000768"/>